<dbReference type="Proteomes" id="UP001633002">
    <property type="component" value="Unassembled WGS sequence"/>
</dbReference>
<protein>
    <recommendedName>
        <fullName evidence="3">Reverse transcriptase domain-containing protein</fullName>
    </recommendedName>
</protein>
<dbReference type="AlphaFoldDB" id="A0ABD3HAW7"/>
<reference evidence="1 2" key="1">
    <citation type="submission" date="2024-09" db="EMBL/GenBank/DDBJ databases">
        <title>Chromosome-scale assembly of Riccia sorocarpa.</title>
        <authorList>
            <person name="Paukszto L."/>
        </authorList>
    </citation>
    <scope>NUCLEOTIDE SEQUENCE [LARGE SCALE GENOMIC DNA]</scope>
    <source>
        <strain evidence="1">LP-2024</strain>
        <tissue evidence="1">Aerial parts of the thallus</tissue>
    </source>
</reference>
<evidence type="ECO:0000313" key="2">
    <source>
        <dbReference type="Proteomes" id="UP001633002"/>
    </source>
</evidence>
<sequence>MARCMPAPSGEVCTFTVDEVGQILNMAGQYGFPDERSLRRVVPLFKNGLRSDPASYRTIMVGNTFAKLYGSLIENRLSSWCEEQKLRAPAQAGFRRGHSTLDHLRRLIARYRLSSHSLRLEVGRWDNTPRSLRYRDP</sequence>
<comment type="caution">
    <text evidence="1">The sequence shown here is derived from an EMBL/GenBank/DDBJ whole genome shotgun (WGS) entry which is preliminary data.</text>
</comment>
<accession>A0ABD3HAW7</accession>
<dbReference type="EMBL" id="JBJQOH010000004">
    <property type="protein sequence ID" value="KAL3687742.1"/>
    <property type="molecule type" value="Genomic_DNA"/>
</dbReference>
<organism evidence="1 2">
    <name type="scientific">Riccia sorocarpa</name>
    <dbReference type="NCBI Taxonomy" id="122646"/>
    <lineage>
        <taxon>Eukaryota</taxon>
        <taxon>Viridiplantae</taxon>
        <taxon>Streptophyta</taxon>
        <taxon>Embryophyta</taxon>
        <taxon>Marchantiophyta</taxon>
        <taxon>Marchantiopsida</taxon>
        <taxon>Marchantiidae</taxon>
        <taxon>Marchantiales</taxon>
        <taxon>Ricciaceae</taxon>
        <taxon>Riccia</taxon>
    </lineage>
</organism>
<proteinExistence type="predicted"/>
<evidence type="ECO:0000313" key="1">
    <source>
        <dbReference type="EMBL" id="KAL3687742.1"/>
    </source>
</evidence>
<gene>
    <name evidence="1" type="ORF">R1sor_014051</name>
</gene>
<keyword evidence="2" id="KW-1185">Reference proteome</keyword>
<name>A0ABD3HAW7_9MARC</name>
<evidence type="ECO:0008006" key="3">
    <source>
        <dbReference type="Google" id="ProtNLM"/>
    </source>
</evidence>